<name>A0ACC0E329_9BASI</name>
<protein>
    <submittedName>
        <fullName evidence="1">Uncharacterized protein</fullName>
    </submittedName>
</protein>
<proteinExistence type="predicted"/>
<dbReference type="Proteomes" id="UP001060170">
    <property type="component" value="Chromosome 11"/>
</dbReference>
<gene>
    <name evidence="1" type="ORF">MJO28_011008</name>
</gene>
<sequence>MELAIDFGYTLLLLSLLSAILATPTPVKLLWLDLNLPAHENIAGSQSAGTLSNARMETPFEIPTEDRTSNLHHLSVTGARKRQRVDQTTTLPGAKPLLQAESGTFCASIRGNPFEDSVSKGADRFPSNDRKKKKAKTRRLKKYKLKESDLANPGQSFDVYDWSFVQGETQQQSSEDGSIVQSCKFTEFFDMLNTCKGPSPDGESFFWIPRERAHEILGKCHDQARTTGFSFQEELLSKDRRKAALYDTSLSLSNTKINLDQYRFASQDILQDIEIKLQSMLPNTISKIGNAAVKRAMIHVNNVTKVTQFLITIYLSLFKEHHERKLTAEAIESHVDFIRKFWFDIQKGEDNFLAVYPWARLPNQLFHLDESSRWTHKTKFQRSHLHSVACNFFRAWVDEHEKTLNFRSNYPKESLHEMINKILLFSNYESIMSWIESE</sequence>
<keyword evidence="2" id="KW-1185">Reference proteome</keyword>
<reference evidence="1 2" key="3">
    <citation type="journal article" date="2022" name="Microbiol. Spectr.">
        <title>Folding features and dynamics of 3D genome architecture in plant fungal pathogens.</title>
        <authorList>
            <person name="Xia C."/>
        </authorList>
    </citation>
    <scope>NUCLEOTIDE SEQUENCE [LARGE SCALE GENOMIC DNA]</scope>
    <source>
        <strain evidence="1 2">93-210</strain>
    </source>
</reference>
<organism evidence="1 2">
    <name type="scientific">Puccinia striiformis f. sp. tritici</name>
    <dbReference type="NCBI Taxonomy" id="168172"/>
    <lineage>
        <taxon>Eukaryota</taxon>
        <taxon>Fungi</taxon>
        <taxon>Dikarya</taxon>
        <taxon>Basidiomycota</taxon>
        <taxon>Pucciniomycotina</taxon>
        <taxon>Pucciniomycetes</taxon>
        <taxon>Pucciniales</taxon>
        <taxon>Pucciniaceae</taxon>
        <taxon>Puccinia</taxon>
    </lineage>
</organism>
<evidence type="ECO:0000313" key="1">
    <source>
        <dbReference type="EMBL" id="KAI7943480.1"/>
    </source>
</evidence>
<reference evidence="2" key="2">
    <citation type="journal article" date="2018" name="Mol. Plant Microbe Interact.">
        <title>Genome sequence resources for the wheat stripe rust pathogen (Puccinia striiformis f. sp. tritici) and the barley stripe rust pathogen (Puccinia striiformis f. sp. hordei).</title>
        <authorList>
            <person name="Xia C."/>
            <person name="Wang M."/>
            <person name="Yin C."/>
            <person name="Cornejo O.E."/>
            <person name="Hulbert S.H."/>
            <person name="Chen X."/>
        </authorList>
    </citation>
    <scope>NUCLEOTIDE SEQUENCE [LARGE SCALE GENOMIC DNA]</scope>
    <source>
        <strain evidence="2">93-210</strain>
    </source>
</reference>
<reference evidence="2" key="1">
    <citation type="journal article" date="2018" name="BMC Genomics">
        <title>Genomic insights into host adaptation between the wheat stripe rust pathogen (Puccinia striiformis f. sp. tritici) and the barley stripe rust pathogen (Puccinia striiformis f. sp. hordei).</title>
        <authorList>
            <person name="Xia C."/>
            <person name="Wang M."/>
            <person name="Yin C."/>
            <person name="Cornejo O.E."/>
            <person name="Hulbert S.H."/>
            <person name="Chen X."/>
        </authorList>
    </citation>
    <scope>NUCLEOTIDE SEQUENCE [LARGE SCALE GENOMIC DNA]</scope>
    <source>
        <strain evidence="2">93-210</strain>
    </source>
</reference>
<comment type="caution">
    <text evidence="1">The sequence shown here is derived from an EMBL/GenBank/DDBJ whole genome shotgun (WGS) entry which is preliminary data.</text>
</comment>
<accession>A0ACC0E329</accession>
<evidence type="ECO:0000313" key="2">
    <source>
        <dbReference type="Proteomes" id="UP001060170"/>
    </source>
</evidence>
<dbReference type="EMBL" id="CM045875">
    <property type="protein sequence ID" value="KAI7943480.1"/>
    <property type="molecule type" value="Genomic_DNA"/>
</dbReference>